<dbReference type="EMBL" id="AP012319">
    <property type="protein sequence ID" value="BAL86492.1"/>
    <property type="molecule type" value="Genomic_DNA"/>
</dbReference>
<sequence>MKAKATGLVAGLLGLLVVVCGGGLVFLVTGASGACGTTVPAGDTSAVPVSGVQPVGQWNALQVSHASTIVGVGKGMGVPARGWVIAVATAMQESTLRNLANDNPAYPEVTRLSLSLPHDAVGHDHDSVGLFQQRPLEGDGGWGTVAELMTPKTSAQKFYNALKQVEDWQRMTIGAAAQAVQRSGVPDGYDDDEEPAGELVAALAGVESIEDIGGGAPGVECGIPDDGSFVASPTGWTQPVKAAVCCPWGEDRGDHYHAGSDLSAARGTPIRAAASGTVVVMKCNAPEYHGCDQDGFPGLGGCGWYVDILHAGDVQTRYCHMGAQPLVAVGATVTVGQILGYVGSSGNSSGPHLHYEVHTNSPGAGDNSYANSVDPEVWMATQGAPIGTPE</sequence>
<keyword evidence="3" id="KW-1185">Reference proteome</keyword>
<evidence type="ECO:0000259" key="1">
    <source>
        <dbReference type="Pfam" id="PF01551"/>
    </source>
</evidence>
<dbReference type="OrthoDB" id="5496837at2"/>
<evidence type="ECO:0000313" key="3">
    <source>
        <dbReference type="Proteomes" id="UP000007882"/>
    </source>
</evidence>
<protein>
    <submittedName>
        <fullName evidence="2">Putative M23-family peptidase</fullName>
    </submittedName>
</protein>
<feature type="domain" description="M23ase beta-sheet core" evidence="1">
    <location>
        <begin position="256"/>
        <end position="360"/>
    </location>
</feature>
<name>I0H0F5_ACTM4</name>
<dbReference type="RefSeq" id="WP_014441389.1">
    <property type="nucleotide sequence ID" value="NC_017093.1"/>
</dbReference>
<dbReference type="InterPro" id="IPR050570">
    <property type="entry name" value="Cell_wall_metabolism_enzyme"/>
</dbReference>
<dbReference type="PROSITE" id="PS51257">
    <property type="entry name" value="PROKAR_LIPOPROTEIN"/>
    <property type="match status" value="1"/>
</dbReference>
<dbReference type="InterPro" id="IPR016047">
    <property type="entry name" value="M23ase_b-sheet_dom"/>
</dbReference>
<dbReference type="Proteomes" id="UP000007882">
    <property type="component" value="Chromosome"/>
</dbReference>
<accession>I0H0F5</accession>
<dbReference type="SUPFAM" id="SSF51261">
    <property type="entry name" value="Duplicated hybrid motif"/>
    <property type="match status" value="1"/>
</dbReference>
<reference evidence="2 3" key="1">
    <citation type="submission" date="2012-02" db="EMBL/GenBank/DDBJ databases">
        <title>Complete genome sequence of Actinoplanes missouriensis 431 (= NBRC 102363).</title>
        <authorList>
            <person name="Ohnishi Y."/>
            <person name="Ishikawa J."/>
            <person name="Sekine M."/>
            <person name="Hosoyama A."/>
            <person name="Harada T."/>
            <person name="Narita H."/>
            <person name="Hata T."/>
            <person name="Konno Y."/>
            <person name="Tutikane K."/>
            <person name="Fujita N."/>
            <person name="Horinouchi S."/>
            <person name="Hayakawa M."/>
        </authorList>
    </citation>
    <scope>NUCLEOTIDE SEQUENCE [LARGE SCALE GENOMIC DNA]</scope>
    <source>
        <strain evidence="3">ATCC 14538 / DSM 43046 / CBS 188.64 / JCM 3121 / NBRC 102363 / NCIMB 12654 / NRRL B-3342 / UNCC 431</strain>
    </source>
</reference>
<evidence type="ECO:0000313" key="2">
    <source>
        <dbReference type="EMBL" id="BAL86492.1"/>
    </source>
</evidence>
<dbReference type="PANTHER" id="PTHR21666:SF270">
    <property type="entry name" value="MUREIN HYDROLASE ACTIVATOR ENVC"/>
    <property type="match status" value="1"/>
</dbReference>
<dbReference type="CDD" id="cd12797">
    <property type="entry name" value="M23_peptidase"/>
    <property type="match status" value="1"/>
</dbReference>
<dbReference type="HOGENOM" id="CLU_037105_0_0_11"/>
<proteinExistence type="predicted"/>
<dbReference type="Gene3D" id="2.70.70.10">
    <property type="entry name" value="Glucose Permease (Domain IIA)"/>
    <property type="match status" value="1"/>
</dbReference>
<dbReference type="eggNOG" id="COG0739">
    <property type="taxonomic scope" value="Bacteria"/>
</dbReference>
<dbReference type="STRING" id="512565.AMIS_12720"/>
<dbReference type="InterPro" id="IPR011055">
    <property type="entry name" value="Dup_hybrid_motif"/>
</dbReference>
<dbReference type="AlphaFoldDB" id="I0H0F5"/>
<dbReference type="KEGG" id="ams:AMIS_12720"/>
<dbReference type="GO" id="GO:0004222">
    <property type="term" value="F:metalloendopeptidase activity"/>
    <property type="evidence" value="ECO:0007669"/>
    <property type="project" value="TreeGrafter"/>
</dbReference>
<gene>
    <name evidence="2" type="ordered locus">AMIS_12720</name>
</gene>
<dbReference type="PATRIC" id="fig|512565.3.peg.1277"/>
<organism evidence="2 3">
    <name type="scientific">Actinoplanes missouriensis (strain ATCC 14538 / DSM 43046 / CBS 188.64 / JCM 3121 / NBRC 102363 / NCIMB 12654 / NRRL B-3342 / UNCC 431)</name>
    <dbReference type="NCBI Taxonomy" id="512565"/>
    <lineage>
        <taxon>Bacteria</taxon>
        <taxon>Bacillati</taxon>
        <taxon>Actinomycetota</taxon>
        <taxon>Actinomycetes</taxon>
        <taxon>Micromonosporales</taxon>
        <taxon>Micromonosporaceae</taxon>
        <taxon>Actinoplanes</taxon>
    </lineage>
</organism>
<dbReference type="PANTHER" id="PTHR21666">
    <property type="entry name" value="PEPTIDASE-RELATED"/>
    <property type="match status" value="1"/>
</dbReference>
<dbReference type="Pfam" id="PF01551">
    <property type="entry name" value="Peptidase_M23"/>
    <property type="match status" value="1"/>
</dbReference>